<reference evidence="8 15" key="3">
    <citation type="submission" date="2020-06" db="EMBL/GenBank/DDBJ databases">
        <title>Crossreactivity between MHC class I-restricted antigens from cancer cells and an enterococcal bacteriophage.</title>
        <authorList>
            <person name="Fluckiger A."/>
            <person name="Daillere R."/>
            <person name="Sassi M."/>
            <person name="Cattoir V."/>
            <person name="Kroemer G."/>
            <person name="Zitvogel L."/>
        </authorList>
    </citation>
    <scope>NUCLEOTIDE SEQUENCE [LARGE SCALE GENOMIC DNA]</scope>
    <source>
        <strain evidence="8 15">EG4</strain>
    </source>
</reference>
<dbReference type="EMBL" id="JASUBT010000003">
    <property type="protein sequence ID" value="MDL4935130.1"/>
    <property type="molecule type" value="Genomic_DNA"/>
</dbReference>
<evidence type="ECO:0000313" key="15">
    <source>
        <dbReference type="Proteomes" id="UP000571857"/>
    </source>
</evidence>
<accession>A0A1L8TW47</accession>
<dbReference type="EMBL" id="WVTI01000011">
    <property type="protein sequence ID" value="MXS26861.1"/>
    <property type="molecule type" value="Genomic_DNA"/>
</dbReference>
<dbReference type="Proteomes" id="UP001241571">
    <property type="component" value="Unassembled WGS sequence"/>
</dbReference>
<reference evidence="12 13" key="1">
    <citation type="submission" date="2018-06" db="EMBL/GenBank/DDBJ databases">
        <authorList>
            <consortium name="Pathogen Informatics"/>
            <person name="Doyle S."/>
        </authorList>
    </citation>
    <scope>NUCLEOTIDE SEQUENCE [LARGE SCALE GENOMIC DNA]</scope>
    <source>
        <strain evidence="12 13">NCTC12360</strain>
    </source>
</reference>
<organism evidence="12 13">
    <name type="scientific">Enterococcus gallinarum</name>
    <dbReference type="NCBI Taxonomy" id="1353"/>
    <lineage>
        <taxon>Bacteria</taxon>
        <taxon>Bacillati</taxon>
        <taxon>Bacillota</taxon>
        <taxon>Bacilli</taxon>
        <taxon>Lactobacillales</taxon>
        <taxon>Enterococcaceae</taxon>
        <taxon>Enterococcus</taxon>
    </lineage>
</organism>
<evidence type="ECO:0000313" key="14">
    <source>
        <dbReference type="Proteomes" id="UP000439965"/>
    </source>
</evidence>
<dbReference type="PIRSF" id="PIRSF038471">
    <property type="entry name" value="MreC"/>
    <property type="match status" value="1"/>
</dbReference>
<evidence type="ECO:0000313" key="11">
    <source>
        <dbReference type="EMBL" id="MXS26861.1"/>
    </source>
</evidence>
<evidence type="ECO:0000313" key="9">
    <source>
        <dbReference type="EMBL" id="MDL4935130.1"/>
    </source>
</evidence>
<comment type="function">
    <text evidence="5">Involved in formation and maintenance of cell shape.</text>
</comment>
<sequence>MKKFNPNKNIIITLIIVILVVSVLSVTIARRAVGNSSSFVQSAVNDTIGIVDKVITAPVRWIETGANSVKKLFVTYEENERLKEKIDSYDEIARSNENYKREIESLKEELELNETLTNYEKITANVINRSPDTWQDMLVVDRGTKDGVEVNMAVMSQKGLIGRVIEVNAASSKIELLTSENQNSNHFPVRISGKDGETFGILSSYDQKEKSLVISQLTGSTQLKEGDVVQTSGLGGNSPADLAVGTVVSTTKDEFGLDTKVYVKPYAQMYDIQAVTIIKRLAGDK</sequence>
<dbReference type="Gene3D" id="2.40.10.350">
    <property type="entry name" value="Rod shape-determining protein MreC, domain 2"/>
    <property type="match status" value="1"/>
</dbReference>
<dbReference type="PANTHER" id="PTHR34138">
    <property type="entry name" value="CELL SHAPE-DETERMINING PROTEIN MREC"/>
    <property type="match status" value="1"/>
</dbReference>
<dbReference type="AlphaFoldDB" id="A0A1L8TW47"/>
<proteinExistence type="inferred from homology"/>
<reference evidence="11 14" key="2">
    <citation type="submission" date="2019-04" db="EMBL/GenBank/DDBJ databases">
        <title>Step-wise assembly of the neonatal virome modulated by breast feeding.</title>
        <authorList>
            <person name="Liang G."/>
            <person name="Bushman F."/>
        </authorList>
    </citation>
    <scope>NUCLEOTIDE SEQUENCE [LARGE SCALE GENOMIC DNA]</scope>
    <source>
        <strain evidence="11 14">E3404</strain>
    </source>
</reference>
<dbReference type="PANTHER" id="PTHR34138:SF1">
    <property type="entry name" value="CELL SHAPE-DETERMINING PROTEIN MREC"/>
    <property type="match status" value="1"/>
</dbReference>
<evidence type="ECO:0000313" key="10">
    <source>
        <dbReference type="EMBL" id="MDT2691244.1"/>
    </source>
</evidence>
<reference evidence="9 16" key="5">
    <citation type="submission" date="2023-06" db="EMBL/GenBank/DDBJ databases">
        <title>Acute promotion of culturable opportunistic pathogens and persistent increase of antibiotic resistance following antibiotic exposure in mouse gut microbiota.</title>
        <authorList>
            <person name="Li L."/>
            <person name="Wang B."/>
            <person name="Sun Y."/>
            <person name="Wang M."/>
            <person name="Xu H."/>
        </authorList>
    </citation>
    <scope>NUCLEOTIDE SEQUENCE [LARGE SCALE GENOMIC DNA]</scope>
    <source>
        <strain evidence="9 16">CRI2_2</strain>
    </source>
</reference>
<dbReference type="Pfam" id="PF04085">
    <property type="entry name" value="MreC"/>
    <property type="match status" value="1"/>
</dbReference>
<evidence type="ECO:0000256" key="5">
    <source>
        <dbReference type="PIRNR" id="PIRNR038471"/>
    </source>
</evidence>
<evidence type="ECO:0000256" key="3">
    <source>
        <dbReference type="ARBA" id="ARBA00022960"/>
    </source>
</evidence>
<reference evidence="10" key="4">
    <citation type="submission" date="2023-03" db="EMBL/GenBank/DDBJ databases">
        <authorList>
            <person name="Shen W."/>
            <person name="Cai J."/>
        </authorList>
    </citation>
    <scope>NUCLEOTIDE SEQUENCE</scope>
    <source>
        <strain evidence="10">K69-2</strain>
    </source>
</reference>
<dbReference type="InterPro" id="IPR007221">
    <property type="entry name" value="MreC"/>
</dbReference>
<protein>
    <recommendedName>
        <fullName evidence="2 5">Cell shape-determining protein MreC</fullName>
    </recommendedName>
    <alternativeName>
        <fullName evidence="4 5">Cell shape protein MreC</fullName>
    </alternativeName>
</protein>
<dbReference type="EMBL" id="JABXJK010000029">
    <property type="protein sequence ID" value="MBA0972279.1"/>
    <property type="molecule type" value="Genomic_DNA"/>
</dbReference>
<gene>
    <name evidence="8" type="primary">mreC</name>
    <name evidence="11" type="ORF">GTI89_12400</name>
    <name evidence="8" type="ORF">HWH42_06740</name>
    <name evidence="12" type="ORF">NCTC12360_02210</name>
    <name evidence="10" type="ORF">P7E30_13800</name>
    <name evidence="9" type="ORF">QRX88_05285</name>
</gene>
<feature type="domain" description="Rod shape-determining protein MreC beta-barrel core" evidence="7">
    <location>
        <begin position="126"/>
        <end position="279"/>
    </location>
</feature>
<evidence type="ECO:0000256" key="4">
    <source>
        <dbReference type="ARBA" id="ARBA00032089"/>
    </source>
</evidence>
<dbReference type="NCBIfam" id="TIGR00219">
    <property type="entry name" value="mreC"/>
    <property type="match status" value="1"/>
</dbReference>
<evidence type="ECO:0000256" key="2">
    <source>
        <dbReference type="ARBA" id="ARBA00013855"/>
    </source>
</evidence>
<evidence type="ECO:0000313" key="16">
    <source>
        <dbReference type="Proteomes" id="UP001241571"/>
    </source>
</evidence>
<dbReference type="GeneID" id="93222701"/>
<dbReference type="Proteomes" id="UP001183682">
    <property type="component" value="Unassembled WGS sequence"/>
</dbReference>
<evidence type="ECO:0000259" key="7">
    <source>
        <dbReference type="Pfam" id="PF04085"/>
    </source>
</evidence>
<comment type="similarity">
    <text evidence="1 5">Belongs to the MreC family.</text>
</comment>
<dbReference type="Proteomes" id="UP000439965">
    <property type="component" value="Unassembled WGS sequence"/>
</dbReference>
<dbReference type="OrthoDB" id="9792313at2"/>
<evidence type="ECO:0000313" key="8">
    <source>
        <dbReference type="EMBL" id="MBA0972279.1"/>
    </source>
</evidence>
<evidence type="ECO:0000256" key="6">
    <source>
        <dbReference type="SAM" id="Coils"/>
    </source>
</evidence>
<dbReference type="Proteomes" id="UP000571857">
    <property type="component" value="Unassembled WGS sequence"/>
</dbReference>
<dbReference type="EMBL" id="UFYW01000001">
    <property type="protein sequence ID" value="STD83736.1"/>
    <property type="molecule type" value="Genomic_DNA"/>
</dbReference>
<dbReference type="InterPro" id="IPR055342">
    <property type="entry name" value="MreC_beta-barrel_core"/>
</dbReference>
<dbReference type="RefSeq" id="WP_005469711.1">
    <property type="nucleotide sequence ID" value="NZ_BSYC01000001.1"/>
</dbReference>
<evidence type="ECO:0000313" key="12">
    <source>
        <dbReference type="EMBL" id="STD83736.1"/>
    </source>
</evidence>
<dbReference type="GO" id="GO:0005886">
    <property type="term" value="C:plasma membrane"/>
    <property type="evidence" value="ECO:0007669"/>
    <property type="project" value="TreeGrafter"/>
</dbReference>
<evidence type="ECO:0000313" key="13">
    <source>
        <dbReference type="Proteomes" id="UP000254807"/>
    </source>
</evidence>
<dbReference type="Gene3D" id="2.40.10.340">
    <property type="entry name" value="Rod shape-determining protein MreC, domain 1"/>
    <property type="match status" value="1"/>
</dbReference>
<dbReference type="EMBL" id="JARPZN010000012">
    <property type="protein sequence ID" value="MDT2691244.1"/>
    <property type="molecule type" value="Genomic_DNA"/>
</dbReference>
<name>A0A1L8TW47_ENTGA</name>
<feature type="coiled-coil region" evidence="6">
    <location>
        <begin position="82"/>
        <end position="116"/>
    </location>
</feature>
<dbReference type="GO" id="GO:0008360">
    <property type="term" value="P:regulation of cell shape"/>
    <property type="evidence" value="ECO:0007669"/>
    <property type="project" value="UniProtKB-KW"/>
</dbReference>
<keyword evidence="13" id="KW-1185">Reference proteome</keyword>
<dbReference type="InterPro" id="IPR042175">
    <property type="entry name" value="Cell/Rod_MreC_2"/>
</dbReference>
<keyword evidence="6" id="KW-0175">Coiled coil</keyword>
<keyword evidence="3 5" id="KW-0133">Cell shape</keyword>
<evidence type="ECO:0000256" key="1">
    <source>
        <dbReference type="ARBA" id="ARBA00009369"/>
    </source>
</evidence>
<dbReference type="InterPro" id="IPR042177">
    <property type="entry name" value="Cell/Rod_1"/>
</dbReference>
<dbReference type="Proteomes" id="UP000254807">
    <property type="component" value="Unassembled WGS sequence"/>
</dbReference>